<evidence type="ECO:0000313" key="6">
    <source>
        <dbReference type="Proteomes" id="UP000636010"/>
    </source>
</evidence>
<dbReference type="SUPFAM" id="SSF52129">
    <property type="entry name" value="Caspase-like"/>
    <property type="match status" value="1"/>
</dbReference>
<dbReference type="Proteomes" id="UP000636010">
    <property type="component" value="Unassembled WGS sequence"/>
</dbReference>
<dbReference type="Gene3D" id="2.130.10.10">
    <property type="entry name" value="YVTN repeat-like/Quinoprotein amine dehydrogenase"/>
    <property type="match status" value="4"/>
</dbReference>
<evidence type="ECO:0000256" key="3">
    <source>
        <dbReference type="PROSITE-ProRule" id="PRU00221"/>
    </source>
</evidence>
<dbReference type="InterPro" id="IPR011600">
    <property type="entry name" value="Pept_C14_caspase"/>
</dbReference>
<keyword evidence="2" id="KW-0677">Repeat</keyword>
<dbReference type="CDD" id="cd00200">
    <property type="entry name" value="WD40"/>
    <property type="match status" value="2"/>
</dbReference>
<reference evidence="6" key="1">
    <citation type="journal article" date="2019" name="Int. J. Syst. Evol. Microbiol.">
        <title>The Global Catalogue of Microorganisms (GCM) 10K type strain sequencing project: providing services to taxonomists for standard genome sequencing and annotation.</title>
        <authorList>
            <consortium name="The Broad Institute Genomics Platform"/>
            <consortium name="The Broad Institute Genome Sequencing Center for Infectious Disease"/>
            <person name="Wu L."/>
            <person name="Ma J."/>
        </authorList>
    </citation>
    <scope>NUCLEOTIDE SEQUENCE [LARGE SCALE GENOMIC DNA]</scope>
    <source>
        <strain evidence="6">CGMCC 1.10832</strain>
    </source>
</reference>
<evidence type="ECO:0000256" key="1">
    <source>
        <dbReference type="ARBA" id="ARBA00022574"/>
    </source>
</evidence>
<dbReference type="InterPro" id="IPR001680">
    <property type="entry name" value="WD40_rpt"/>
</dbReference>
<feature type="repeat" description="WD" evidence="3">
    <location>
        <begin position="381"/>
        <end position="422"/>
    </location>
</feature>
<keyword evidence="6" id="KW-1185">Reference proteome</keyword>
<dbReference type="PROSITE" id="PS50294">
    <property type="entry name" value="WD_REPEATS_REGION"/>
    <property type="match status" value="5"/>
</dbReference>
<dbReference type="Pfam" id="PF00656">
    <property type="entry name" value="Peptidase_C14"/>
    <property type="match status" value="1"/>
</dbReference>
<dbReference type="EMBL" id="BMEC01000014">
    <property type="protein sequence ID" value="GGC50184.1"/>
    <property type="molecule type" value="Genomic_DNA"/>
</dbReference>
<protein>
    <recommendedName>
        <fullName evidence="4">Peptidase C14 caspase domain-containing protein</fullName>
    </recommendedName>
</protein>
<dbReference type="InterPro" id="IPR036322">
    <property type="entry name" value="WD40_repeat_dom_sf"/>
</dbReference>
<proteinExistence type="predicted"/>
<dbReference type="SMART" id="SM00320">
    <property type="entry name" value="WD40"/>
    <property type="match status" value="12"/>
</dbReference>
<organism evidence="5 6">
    <name type="scientific">Marivirga lumbricoides</name>
    <dbReference type="NCBI Taxonomy" id="1046115"/>
    <lineage>
        <taxon>Bacteria</taxon>
        <taxon>Pseudomonadati</taxon>
        <taxon>Bacteroidota</taxon>
        <taxon>Cytophagia</taxon>
        <taxon>Cytophagales</taxon>
        <taxon>Marivirgaceae</taxon>
        <taxon>Marivirga</taxon>
    </lineage>
</organism>
<dbReference type="InterPro" id="IPR019775">
    <property type="entry name" value="WD40_repeat_CS"/>
</dbReference>
<dbReference type="InterPro" id="IPR050349">
    <property type="entry name" value="WD_LIS1/nudF_dynein_reg"/>
</dbReference>
<comment type="caution">
    <text evidence="5">The sequence shown here is derived from an EMBL/GenBank/DDBJ whole genome shotgun (WGS) entry which is preliminary data.</text>
</comment>
<sequence>MSHKLQSQSLTLNLQKGHSEVVKTVQLSEDGRYLFTGSRDKTIKMWDAESGLEIRTLFGHEHTINNLSIDKKGRIASSSADMTVNIWDHSTGEILWTSPKAKDFLTDVAFAPNGKQLALGGYENHVVIYDWQSGDSLKALPVNSDKGTGYGVALTWSSDGAYLAIGEDNKELSLYDTKSWELVYQLKPENGWCGGCPTLVAINPKSTLIAKLSENGDLDLLELTSGKLLKKLKSEWDDIRSVAFSKDGKKLLAADREQVFVYDVTSYQQIAMLKPDVMEINDAIFNHESDAIIVGGNDNRATEIDIKSGEVKQQFQGLLHQQDKGGLLYDPNNYWESYIARYIKNKNIQLLTSDGQYLLKGKIGNVLRMWEVKTGKPVVEFAGHSKSVISFSLSPDEKQIASGGGEGNVIIWEKRSGTALKILKGHSSPVFDVRWSPDQSKIVSTSWDGQVLVWDVETGKAISGIYWKNASAYSATFTKDGLYLIVARLDQKLELYEVETGLLVKTFIGHTENVNDIILSDKPEEFITLSNDGKAITWNLYDGMMRKKYHHPTGAIRAGALQDDKIYTGGDDRNIYIWNREKGDLLQKLEGHQAGISSLNIDEKGSLLISGDLDGVTKFWDLKTGEEILEHIIIDKANWVTRNPAGYFYATDGAQQYVHYVKGNEAYLLDQFFDEFYTPQLIKKTFSGKETKSKKNLQGLLDKSELTEVKIAGTMSDDQLKATIHLKVTNDEHLKELQLFHNSKRVGIDIRDFKKSRQEDNSTIFSVEQPLVSGHNRFIVRALNNEKIASAPAEVDLITDNSVPGATCHLLVIGVNEYKNPELNLNYAKADAESFSKEMKAQSKYLFSSFKSYELYNEKATKANILATMDTIIANAAIDDLFVLYFAGHGSMSDDTFYFIPHESTRLYEGEALRKQALSAETMQQKLTLLKALKQIVFIDACQSGGSVELLAQRGAPQEKAIAQLSRSAGVHILSAAGSEQFASEFADLGHGVFTYALLEAIRGSADGAPEDGKVTVFEMKSFIDELVPELNMKLKGKPQYPYTFSRGNDFPIGILQKEKD</sequence>
<evidence type="ECO:0000256" key="2">
    <source>
        <dbReference type="ARBA" id="ARBA00022737"/>
    </source>
</evidence>
<dbReference type="InterPro" id="IPR020472">
    <property type="entry name" value="WD40_PAC1"/>
</dbReference>
<name>A0ABQ1N041_9BACT</name>
<evidence type="ECO:0000259" key="4">
    <source>
        <dbReference type="Pfam" id="PF00656"/>
    </source>
</evidence>
<dbReference type="Pfam" id="PF00400">
    <property type="entry name" value="WD40"/>
    <property type="match status" value="5"/>
</dbReference>
<dbReference type="InterPro" id="IPR029030">
    <property type="entry name" value="Caspase-like_dom_sf"/>
</dbReference>
<feature type="domain" description="Peptidase C14 caspase" evidence="4">
    <location>
        <begin position="810"/>
        <end position="1007"/>
    </location>
</feature>
<evidence type="ECO:0000313" key="5">
    <source>
        <dbReference type="EMBL" id="GGC50184.1"/>
    </source>
</evidence>
<gene>
    <name evidence="5" type="ORF">GCM10011506_39790</name>
</gene>
<keyword evidence="1 3" id="KW-0853">WD repeat</keyword>
<dbReference type="SUPFAM" id="SSF50978">
    <property type="entry name" value="WD40 repeat-like"/>
    <property type="match status" value="2"/>
</dbReference>
<feature type="repeat" description="WD" evidence="3">
    <location>
        <begin position="57"/>
        <end position="97"/>
    </location>
</feature>
<feature type="repeat" description="WD" evidence="3">
    <location>
        <begin position="423"/>
        <end position="464"/>
    </location>
</feature>
<dbReference type="PROSITE" id="PS00678">
    <property type="entry name" value="WD_REPEATS_1"/>
    <property type="match status" value="3"/>
</dbReference>
<feature type="repeat" description="WD" evidence="3">
    <location>
        <begin position="589"/>
        <end position="630"/>
    </location>
</feature>
<dbReference type="PANTHER" id="PTHR44129">
    <property type="entry name" value="WD REPEAT-CONTAINING PROTEIN POP1"/>
    <property type="match status" value="1"/>
</dbReference>
<dbReference type="PROSITE" id="PS50082">
    <property type="entry name" value="WD_REPEATS_2"/>
    <property type="match status" value="6"/>
</dbReference>
<feature type="repeat" description="WD" evidence="3">
    <location>
        <begin position="15"/>
        <end position="56"/>
    </location>
</feature>
<accession>A0ABQ1N041</accession>
<dbReference type="PRINTS" id="PR00320">
    <property type="entry name" value="GPROTEINBRPT"/>
</dbReference>
<feature type="repeat" description="WD" evidence="3">
    <location>
        <begin position="507"/>
        <end position="548"/>
    </location>
</feature>
<dbReference type="InterPro" id="IPR015943">
    <property type="entry name" value="WD40/YVTN_repeat-like_dom_sf"/>
</dbReference>
<dbReference type="Gene3D" id="3.40.50.1460">
    <property type="match status" value="1"/>
</dbReference>